<evidence type="ECO:0000313" key="3">
    <source>
        <dbReference type="Proteomes" id="UP001295444"/>
    </source>
</evidence>
<evidence type="ECO:0000256" key="1">
    <source>
        <dbReference type="SAM" id="MobiDB-lite"/>
    </source>
</evidence>
<dbReference type="EMBL" id="OW240916">
    <property type="protein sequence ID" value="CAH2293145.1"/>
    <property type="molecule type" value="Genomic_DNA"/>
</dbReference>
<organism evidence="2 3">
    <name type="scientific">Pelobates cultripes</name>
    <name type="common">Western spadefoot toad</name>
    <dbReference type="NCBI Taxonomy" id="61616"/>
    <lineage>
        <taxon>Eukaryota</taxon>
        <taxon>Metazoa</taxon>
        <taxon>Chordata</taxon>
        <taxon>Craniata</taxon>
        <taxon>Vertebrata</taxon>
        <taxon>Euteleostomi</taxon>
        <taxon>Amphibia</taxon>
        <taxon>Batrachia</taxon>
        <taxon>Anura</taxon>
        <taxon>Pelobatoidea</taxon>
        <taxon>Pelobatidae</taxon>
        <taxon>Pelobates</taxon>
    </lineage>
</organism>
<name>A0AAD1W8K0_PELCU</name>
<feature type="compositionally biased region" description="Polar residues" evidence="1">
    <location>
        <begin position="52"/>
        <end position="67"/>
    </location>
</feature>
<evidence type="ECO:0000313" key="2">
    <source>
        <dbReference type="EMBL" id="CAH2293145.1"/>
    </source>
</evidence>
<dbReference type="AlphaFoldDB" id="A0AAD1W8K0"/>
<keyword evidence="3" id="KW-1185">Reference proteome</keyword>
<gene>
    <name evidence="2" type="ORF">PECUL_23A053629</name>
</gene>
<proteinExistence type="predicted"/>
<reference evidence="2" key="1">
    <citation type="submission" date="2022-03" db="EMBL/GenBank/DDBJ databases">
        <authorList>
            <person name="Alioto T."/>
            <person name="Alioto T."/>
            <person name="Gomez Garrido J."/>
        </authorList>
    </citation>
    <scope>NUCLEOTIDE SEQUENCE</scope>
</reference>
<sequence>MPVQSSAKVVGSAAAASDYLQYGVALRPEKRPFSPPGSDWTLMRYTEPRNPPTTTTKALPCQNSWTHTVHAVPPKGPQVNLLLSGKHRH</sequence>
<accession>A0AAD1W8K0</accession>
<protein>
    <submittedName>
        <fullName evidence="2">Uncharacterized protein</fullName>
    </submittedName>
</protein>
<feature type="region of interest" description="Disordered" evidence="1">
    <location>
        <begin position="28"/>
        <end position="89"/>
    </location>
</feature>
<dbReference type="Proteomes" id="UP001295444">
    <property type="component" value="Chromosome 05"/>
</dbReference>